<feature type="region of interest" description="Disordered" evidence="1">
    <location>
        <begin position="145"/>
        <end position="187"/>
    </location>
</feature>
<evidence type="ECO:0000256" key="1">
    <source>
        <dbReference type="SAM" id="MobiDB-lite"/>
    </source>
</evidence>
<name>A0A371H5P0_MUCPR</name>
<dbReference type="Proteomes" id="UP000257109">
    <property type="component" value="Unassembled WGS sequence"/>
</dbReference>
<feature type="non-terminal residue" evidence="2">
    <location>
        <position position="1"/>
    </location>
</feature>
<comment type="caution">
    <text evidence="2">The sequence shown here is derived from an EMBL/GenBank/DDBJ whole genome shotgun (WGS) entry which is preliminary data.</text>
</comment>
<sequence>MNYHQPFSEEIDGTPIPANFREVVNLGPSYSPASLSDTNIHQWRKQPPQLQIVPRYPTRSGYALVSHSPALLHQFAINIVKWLEVANLFDIRQAKGETLKSYLAQFNNITIRVNDLDYNPLERAGQFSDSMVLRRPQSMEEIKTRAKKHVKVEKGQVNRLEAERQSRLRDPKPTISGGQKGEAKRPT</sequence>
<evidence type="ECO:0000313" key="3">
    <source>
        <dbReference type="Proteomes" id="UP000257109"/>
    </source>
</evidence>
<accession>A0A371H5P0</accession>
<dbReference type="EMBL" id="QJKJ01003508">
    <property type="protein sequence ID" value="RDX98110.1"/>
    <property type="molecule type" value="Genomic_DNA"/>
</dbReference>
<feature type="compositionally biased region" description="Basic and acidic residues" evidence="1">
    <location>
        <begin position="152"/>
        <end position="172"/>
    </location>
</feature>
<dbReference type="AlphaFoldDB" id="A0A371H5P0"/>
<evidence type="ECO:0000313" key="2">
    <source>
        <dbReference type="EMBL" id="RDX98110.1"/>
    </source>
</evidence>
<evidence type="ECO:0008006" key="4">
    <source>
        <dbReference type="Google" id="ProtNLM"/>
    </source>
</evidence>
<protein>
    <recommendedName>
        <fullName evidence="4">Retrotransposon gag domain-containing protein</fullName>
    </recommendedName>
</protein>
<organism evidence="2 3">
    <name type="scientific">Mucuna pruriens</name>
    <name type="common">Velvet bean</name>
    <name type="synonym">Dolichos pruriens</name>
    <dbReference type="NCBI Taxonomy" id="157652"/>
    <lineage>
        <taxon>Eukaryota</taxon>
        <taxon>Viridiplantae</taxon>
        <taxon>Streptophyta</taxon>
        <taxon>Embryophyta</taxon>
        <taxon>Tracheophyta</taxon>
        <taxon>Spermatophyta</taxon>
        <taxon>Magnoliopsida</taxon>
        <taxon>eudicotyledons</taxon>
        <taxon>Gunneridae</taxon>
        <taxon>Pentapetalae</taxon>
        <taxon>rosids</taxon>
        <taxon>fabids</taxon>
        <taxon>Fabales</taxon>
        <taxon>Fabaceae</taxon>
        <taxon>Papilionoideae</taxon>
        <taxon>50 kb inversion clade</taxon>
        <taxon>NPAAA clade</taxon>
        <taxon>indigoferoid/millettioid clade</taxon>
        <taxon>Phaseoleae</taxon>
        <taxon>Mucuna</taxon>
    </lineage>
</organism>
<keyword evidence="3" id="KW-1185">Reference proteome</keyword>
<gene>
    <name evidence="2" type="ORF">CR513_19023</name>
</gene>
<proteinExistence type="predicted"/>
<reference evidence="2" key="1">
    <citation type="submission" date="2018-05" db="EMBL/GenBank/DDBJ databases">
        <title>Draft genome of Mucuna pruriens seed.</title>
        <authorList>
            <person name="Nnadi N.E."/>
            <person name="Vos R."/>
            <person name="Hasami M.H."/>
            <person name="Devisetty U.K."/>
            <person name="Aguiy J.C."/>
        </authorList>
    </citation>
    <scope>NUCLEOTIDE SEQUENCE [LARGE SCALE GENOMIC DNA]</scope>
    <source>
        <strain evidence="2">JCA_2017</strain>
    </source>
</reference>